<dbReference type="InterPro" id="IPR043136">
    <property type="entry name" value="B30.2/SPRY_sf"/>
</dbReference>
<protein>
    <recommendedName>
        <fullName evidence="3">SPRY domain-containing protein</fullName>
    </recommendedName>
</protein>
<keyword evidence="2" id="KW-1185">Reference proteome</keyword>
<evidence type="ECO:0000313" key="2">
    <source>
        <dbReference type="Proteomes" id="UP000266673"/>
    </source>
</evidence>
<dbReference type="EMBL" id="QKWP01002355">
    <property type="protein sequence ID" value="RIB03642.1"/>
    <property type="molecule type" value="Genomic_DNA"/>
</dbReference>
<evidence type="ECO:0008006" key="3">
    <source>
        <dbReference type="Google" id="ProtNLM"/>
    </source>
</evidence>
<evidence type="ECO:0000313" key="1">
    <source>
        <dbReference type="EMBL" id="RIB03642.1"/>
    </source>
</evidence>
<dbReference type="Gene3D" id="2.60.120.920">
    <property type="match status" value="1"/>
</dbReference>
<organism evidence="1 2">
    <name type="scientific">Gigaspora rosea</name>
    <dbReference type="NCBI Taxonomy" id="44941"/>
    <lineage>
        <taxon>Eukaryota</taxon>
        <taxon>Fungi</taxon>
        <taxon>Fungi incertae sedis</taxon>
        <taxon>Mucoromycota</taxon>
        <taxon>Glomeromycotina</taxon>
        <taxon>Glomeromycetes</taxon>
        <taxon>Diversisporales</taxon>
        <taxon>Gigasporaceae</taxon>
        <taxon>Gigaspora</taxon>
    </lineage>
</organism>
<proteinExistence type="predicted"/>
<comment type="caution">
    <text evidence="1">The sequence shown here is derived from an EMBL/GenBank/DDBJ whole genome shotgun (WGS) entry which is preliminary data.</text>
</comment>
<dbReference type="STRING" id="44941.A0A397U053"/>
<gene>
    <name evidence="1" type="ORF">C2G38_2224474</name>
</gene>
<dbReference type="OrthoDB" id="258495at2759"/>
<dbReference type="AlphaFoldDB" id="A0A397U053"/>
<sequence length="219" mass="24708">MNPNVKGSIAINNAPAPHAGSYTVKHSFLHSGFIYCWATFPNNSLHGLGIKYAPALLYPDDYKATVIQANHPVPSECRVFYFEIEITNKGKIDQESKENETWGCGYHGDDGYSFCSGSGMPYDLSYPPRYTTAFYTDTENFQFYNSTPLSIMRCLLEEGTFDVNKKFLKSDRISVWLLQTNKLKKIESQIIGAVKKVFECYFNSAEDAVPIPTSMPIPY</sequence>
<accession>A0A397U053</accession>
<name>A0A397U053_9GLOM</name>
<reference evidence="1 2" key="1">
    <citation type="submission" date="2018-06" db="EMBL/GenBank/DDBJ databases">
        <title>Comparative genomics reveals the genomic features of Rhizophagus irregularis, R. cerebriforme, R. diaphanum and Gigaspora rosea, and their symbiotic lifestyle signature.</title>
        <authorList>
            <person name="Morin E."/>
            <person name="San Clemente H."/>
            <person name="Chen E.C.H."/>
            <person name="De La Providencia I."/>
            <person name="Hainaut M."/>
            <person name="Kuo A."/>
            <person name="Kohler A."/>
            <person name="Murat C."/>
            <person name="Tang N."/>
            <person name="Roy S."/>
            <person name="Loubradou J."/>
            <person name="Henrissat B."/>
            <person name="Grigoriev I.V."/>
            <person name="Corradi N."/>
            <person name="Roux C."/>
            <person name="Martin F.M."/>
        </authorList>
    </citation>
    <scope>NUCLEOTIDE SEQUENCE [LARGE SCALE GENOMIC DNA]</scope>
    <source>
        <strain evidence="1 2">DAOM 194757</strain>
    </source>
</reference>
<dbReference type="Proteomes" id="UP000266673">
    <property type="component" value="Unassembled WGS sequence"/>
</dbReference>